<gene>
    <name evidence="2" type="ORF">FRUB_00415</name>
</gene>
<name>A0A225E9J2_9BACT</name>
<sequence length="320" mass="34981">MRILITGITGFVGGHLTELLRAEGGHDVHGLSRHGVWGLACAHLSGAATMRAVDLLDRDTIARVVRDVRPDWVFHLAGYANTGKSFREPDVCWADNLNGTRAVYDAIAESGVRPRILFVSTGLVYGDPDGPEQAFDESAVLKPASPYAASKAAADLLGYQYTRSPGLDIVRVRLFNQIGPRQPADYAVANFARQIAAAEAGKQSPVIETGDLSAHRDLTDVRDMVTAFRALIEHGAKGEVYNAGRGQTWRIRDVLDKLVGLARVRVEVRQKIEPGRAADTAITRADTRKLRRVTGWAPRYELDRTLADTLDYWRGVAAQG</sequence>
<dbReference type="EMBL" id="NIDE01000001">
    <property type="protein sequence ID" value="OWK46716.1"/>
    <property type="molecule type" value="Genomic_DNA"/>
</dbReference>
<organism evidence="2 3">
    <name type="scientific">Fimbriiglobus ruber</name>
    <dbReference type="NCBI Taxonomy" id="1908690"/>
    <lineage>
        <taxon>Bacteria</taxon>
        <taxon>Pseudomonadati</taxon>
        <taxon>Planctomycetota</taxon>
        <taxon>Planctomycetia</taxon>
        <taxon>Gemmatales</taxon>
        <taxon>Gemmataceae</taxon>
        <taxon>Fimbriiglobus</taxon>
    </lineage>
</organism>
<evidence type="ECO:0000259" key="1">
    <source>
        <dbReference type="Pfam" id="PF16363"/>
    </source>
</evidence>
<protein>
    <submittedName>
        <fullName evidence="2">UDP-glucose 4-epimerase</fullName>
    </submittedName>
</protein>
<dbReference type="Proteomes" id="UP000214646">
    <property type="component" value="Unassembled WGS sequence"/>
</dbReference>
<feature type="domain" description="NAD(P)-binding" evidence="1">
    <location>
        <begin position="4"/>
        <end position="308"/>
    </location>
</feature>
<evidence type="ECO:0000313" key="3">
    <source>
        <dbReference type="Proteomes" id="UP000214646"/>
    </source>
</evidence>
<dbReference type="AlphaFoldDB" id="A0A225E9J2"/>
<proteinExistence type="predicted"/>
<accession>A0A225E9J2</accession>
<dbReference type="PANTHER" id="PTHR43000">
    <property type="entry name" value="DTDP-D-GLUCOSE 4,6-DEHYDRATASE-RELATED"/>
    <property type="match status" value="1"/>
</dbReference>
<dbReference type="InterPro" id="IPR016040">
    <property type="entry name" value="NAD(P)-bd_dom"/>
</dbReference>
<dbReference type="RefSeq" id="WP_088251911.1">
    <property type="nucleotide sequence ID" value="NZ_NIDE01000001.1"/>
</dbReference>
<dbReference type="SUPFAM" id="SSF51735">
    <property type="entry name" value="NAD(P)-binding Rossmann-fold domains"/>
    <property type="match status" value="1"/>
</dbReference>
<reference evidence="3" key="1">
    <citation type="submission" date="2017-06" db="EMBL/GenBank/DDBJ databases">
        <title>Genome analysis of Fimbriiglobus ruber SP5, the first member of the order Planctomycetales with confirmed chitinolytic capability.</title>
        <authorList>
            <person name="Ravin N.V."/>
            <person name="Rakitin A.L."/>
            <person name="Ivanova A.A."/>
            <person name="Beletsky A.V."/>
            <person name="Kulichevskaya I.S."/>
            <person name="Mardanov A.V."/>
            <person name="Dedysh S.N."/>
        </authorList>
    </citation>
    <scope>NUCLEOTIDE SEQUENCE [LARGE SCALE GENOMIC DNA]</scope>
    <source>
        <strain evidence="3">SP5</strain>
    </source>
</reference>
<dbReference type="Gene3D" id="3.90.25.10">
    <property type="entry name" value="UDP-galactose 4-epimerase, domain 1"/>
    <property type="match status" value="1"/>
</dbReference>
<dbReference type="Gene3D" id="3.40.50.720">
    <property type="entry name" value="NAD(P)-binding Rossmann-like Domain"/>
    <property type="match status" value="1"/>
</dbReference>
<keyword evidence="3" id="KW-1185">Reference proteome</keyword>
<dbReference type="OrthoDB" id="258549at2"/>
<comment type="caution">
    <text evidence="2">The sequence shown here is derived from an EMBL/GenBank/DDBJ whole genome shotgun (WGS) entry which is preliminary data.</text>
</comment>
<dbReference type="Pfam" id="PF16363">
    <property type="entry name" value="GDP_Man_Dehyd"/>
    <property type="match status" value="1"/>
</dbReference>
<evidence type="ECO:0000313" key="2">
    <source>
        <dbReference type="EMBL" id="OWK46716.1"/>
    </source>
</evidence>
<dbReference type="InterPro" id="IPR036291">
    <property type="entry name" value="NAD(P)-bd_dom_sf"/>
</dbReference>